<sequence>MKQYSRITDQGTAMSEATLCEEHFVQPYIDYANYDADSAEDASTDRQWYDSSENDYVTCYECGLNAVAERLDRELGR</sequence>
<evidence type="ECO:0000313" key="2">
    <source>
        <dbReference type="Proteomes" id="UP000250915"/>
    </source>
</evidence>
<organism evidence="1 2">
    <name type="scientific">Mycobacterium colombiense</name>
    <dbReference type="NCBI Taxonomy" id="339268"/>
    <lineage>
        <taxon>Bacteria</taxon>
        <taxon>Bacillati</taxon>
        <taxon>Actinomycetota</taxon>
        <taxon>Actinomycetes</taxon>
        <taxon>Mycobacteriales</taxon>
        <taxon>Mycobacteriaceae</taxon>
        <taxon>Mycobacterium</taxon>
        <taxon>Mycobacterium avium complex (MAC)</taxon>
    </lineage>
</organism>
<reference evidence="1 2" key="1">
    <citation type="submission" date="2018-06" db="EMBL/GenBank/DDBJ databases">
        <title>NTM in soil in Japan.</title>
        <authorList>
            <person name="Ohya K."/>
        </authorList>
    </citation>
    <scope>NUCLEOTIDE SEQUENCE [LARGE SCALE GENOMIC DNA]</scope>
    <source>
        <strain evidence="1 2">GF28</strain>
    </source>
</reference>
<proteinExistence type="predicted"/>
<evidence type="ECO:0000313" key="1">
    <source>
        <dbReference type="EMBL" id="RAV17495.1"/>
    </source>
</evidence>
<gene>
    <name evidence="1" type="ORF">DQP57_00265</name>
</gene>
<comment type="caution">
    <text evidence="1">The sequence shown here is derived from an EMBL/GenBank/DDBJ whole genome shotgun (WGS) entry which is preliminary data.</text>
</comment>
<dbReference type="EMBL" id="QMEV01000001">
    <property type="protein sequence ID" value="RAV17495.1"/>
    <property type="molecule type" value="Genomic_DNA"/>
</dbReference>
<dbReference type="AlphaFoldDB" id="A0A329MBP4"/>
<dbReference type="Proteomes" id="UP000250915">
    <property type="component" value="Unassembled WGS sequence"/>
</dbReference>
<accession>A0A329MBP4</accession>
<protein>
    <submittedName>
        <fullName evidence="1">Uncharacterized protein</fullName>
    </submittedName>
</protein>
<name>A0A329MBP4_9MYCO</name>